<dbReference type="EMBL" id="CALLCH030000013">
    <property type="protein sequence ID" value="CAI4215932.1"/>
    <property type="molecule type" value="Genomic_DNA"/>
</dbReference>
<organism evidence="8 9">
    <name type="scientific">Parascedosporium putredinis</name>
    <dbReference type="NCBI Taxonomy" id="1442378"/>
    <lineage>
        <taxon>Eukaryota</taxon>
        <taxon>Fungi</taxon>
        <taxon>Dikarya</taxon>
        <taxon>Ascomycota</taxon>
        <taxon>Pezizomycotina</taxon>
        <taxon>Sordariomycetes</taxon>
        <taxon>Hypocreomycetidae</taxon>
        <taxon>Microascales</taxon>
        <taxon>Microascaceae</taxon>
        <taxon>Parascedosporium</taxon>
    </lineage>
</organism>
<feature type="transmembrane region" description="Helical" evidence="6">
    <location>
        <begin position="94"/>
        <end position="112"/>
    </location>
</feature>
<feature type="transmembrane region" description="Helical" evidence="6">
    <location>
        <begin position="272"/>
        <end position="296"/>
    </location>
</feature>
<keyword evidence="2 6" id="KW-0812">Transmembrane</keyword>
<dbReference type="OrthoDB" id="416786at2759"/>
<dbReference type="SUPFAM" id="SSF52540">
    <property type="entry name" value="P-loop containing nucleoside triphosphate hydrolases"/>
    <property type="match status" value="1"/>
</dbReference>
<dbReference type="AlphaFoldDB" id="A0A9P1H3E4"/>
<feature type="domain" description="ABC transmembrane type-1" evidence="7">
    <location>
        <begin position="53"/>
        <end position="301"/>
    </location>
</feature>
<evidence type="ECO:0000256" key="4">
    <source>
        <dbReference type="ARBA" id="ARBA00023136"/>
    </source>
</evidence>
<proteinExistence type="predicted"/>
<feature type="transmembrane region" description="Helical" evidence="6">
    <location>
        <begin position="240"/>
        <end position="260"/>
    </location>
</feature>
<dbReference type="SUPFAM" id="SSF90123">
    <property type="entry name" value="ABC transporter transmembrane region"/>
    <property type="match status" value="1"/>
</dbReference>
<evidence type="ECO:0000313" key="8">
    <source>
        <dbReference type="EMBL" id="CAI4215932.1"/>
    </source>
</evidence>
<dbReference type="Gene3D" id="1.20.1560.10">
    <property type="entry name" value="ABC transporter type 1, transmembrane domain"/>
    <property type="match status" value="3"/>
</dbReference>
<evidence type="ECO:0000256" key="6">
    <source>
        <dbReference type="SAM" id="Phobius"/>
    </source>
</evidence>
<dbReference type="CDD" id="cd18578">
    <property type="entry name" value="ABC_6TM_Pgp_ABCB1_D2_like"/>
    <property type="match status" value="1"/>
</dbReference>
<feature type="transmembrane region" description="Helical" evidence="6">
    <location>
        <begin position="158"/>
        <end position="179"/>
    </location>
</feature>
<dbReference type="InterPro" id="IPR039421">
    <property type="entry name" value="Type_1_exporter"/>
</dbReference>
<feature type="region of interest" description="Disordered" evidence="5">
    <location>
        <begin position="1"/>
        <end position="20"/>
    </location>
</feature>
<dbReference type="Gene3D" id="3.40.50.300">
    <property type="entry name" value="P-loop containing nucleotide triphosphate hydrolases"/>
    <property type="match status" value="1"/>
</dbReference>
<dbReference type="InterPro" id="IPR003439">
    <property type="entry name" value="ABC_transporter-like_ATP-bd"/>
</dbReference>
<dbReference type="InterPro" id="IPR027417">
    <property type="entry name" value="P-loop_NTPase"/>
</dbReference>
<feature type="transmembrane region" description="Helical" evidence="6">
    <location>
        <begin position="124"/>
        <end position="152"/>
    </location>
</feature>
<dbReference type="GO" id="GO:0090374">
    <property type="term" value="P:oligopeptide export from mitochondrion"/>
    <property type="evidence" value="ECO:0007669"/>
    <property type="project" value="TreeGrafter"/>
</dbReference>
<evidence type="ECO:0000256" key="1">
    <source>
        <dbReference type="ARBA" id="ARBA00004141"/>
    </source>
</evidence>
<evidence type="ECO:0000256" key="5">
    <source>
        <dbReference type="SAM" id="MobiDB-lite"/>
    </source>
</evidence>
<reference evidence="8" key="1">
    <citation type="submission" date="2022-11" db="EMBL/GenBank/DDBJ databases">
        <authorList>
            <person name="Scott C."/>
            <person name="Bruce N."/>
        </authorList>
    </citation>
    <scope>NUCLEOTIDE SEQUENCE</scope>
</reference>
<name>A0A9P1H3E4_9PEZI</name>
<keyword evidence="9" id="KW-1185">Reference proteome</keyword>
<dbReference type="PROSITE" id="PS50929">
    <property type="entry name" value="ABC_TM1F"/>
    <property type="match status" value="1"/>
</dbReference>
<dbReference type="GO" id="GO:0016887">
    <property type="term" value="F:ATP hydrolysis activity"/>
    <property type="evidence" value="ECO:0007669"/>
    <property type="project" value="InterPro"/>
</dbReference>
<accession>A0A9P1H3E4</accession>
<keyword evidence="4 6" id="KW-0472">Membrane</keyword>
<dbReference type="InterPro" id="IPR011527">
    <property type="entry name" value="ABC1_TM_dom"/>
</dbReference>
<dbReference type="Proteomes" id="UP000838763">
    <property type="component" value="Unassembled WGS sequence"/>
</dbReference>
<evidence type="ECO:0000313" key="9">
    <source>
        <dbReference type="Proteomes" id="UP000838763"/>
    </source>
</evidence>
<dbReference type="GO" id="GO:0015421">
    <property type="term" value="F:ABC-type oligopeptide transporter activity"/>
    <property type="evidence" value="ECO:0007669"/>
    <property type="project" value="TreeGrafter"/>
</dbReference>
<comment type="caution">
    <text evidence="8">The sequence shown here is derived from an EMBL/GenBank/DDBJ whole genome shotgun (WGS) entry which is preliminary data.</text>
</comment>
<dbReference type="GO" id="GO:0005743">
    <property type="term" value="C:mitochondrial inner membrane"/>
    <property type="evidence" value="ECO:0007669"/>
    <property type="project" value="TreeGrafter"/>
</dbReference>
<sequence length="400" mass="43827">MRLTGNAQDEKRASHIEEAPITRTTESKAPRYSLWRLTATVVSFNIPDWPYGLTGILCAFLTGGAIPAQSVLFAKSIASLALPQDDDAKSQVAFWSWMFFLLAIVQLFAYLVQAYVVAWCSEKLNLAGISGSTLSTILSAIVTLFAGFIIALAIGWKLALVCISTVPIVLGCGFCRVWVVARSQALSKQFYEESASYACENTSAIRTVASLTREDEVLCNYRQQLHEQGKRSLLSVLRSSALYAASQSLGFAVNALAFWYGGQLIAQHEYSIFQFFVCFSATIFGAQSAGIIFSFAPDIGKAKQATTDLKTLLDRRPIIDSSSTEGQYLKSTKGDVEFRDVHFEYPVRSHVALRGLNLHIKPGQYAALVGASGSGKSTAISLLERFYDPKSGAIYWMESM</sequence>
<dbReference type="PANTHER" id="PTHR43394">
    <property type="entry name" value="ATP-DEPENDENT PERMEASE MDL1, MITOCHONDRIAL"/>
    <property type="match status" value="1"/>
</dbReference>
<keyword evidence="3 6" id="KW-1133">Transmembrane helix</keyword>
<feature type="transmembrane region" description="Helical" evidence="6">
    <location>
        <begin position="51"/>
        <end position="74"/>
    </location>
</feature>
<dbReference type="PANTHER" id="PTHR43394:SF18">
    <property type="entry name" value="ABC TRANSPORTER B FAMILY MEMBER 11-LIKE"/>
    <property type="match status" value="1"/>
</dbReference>
<protein>
    <recommendedName>
        <fullName evidence="7">ABC transmembrane type-1 domain-containing protein</fullName>
    </recommendedName>
</protein>
<dbReference type="InterPro" id="IPR036640">
    <property type="entry name" value="ABC1_TM_sf"/>
</dbReference>
<evidence type="ECO:0000256" key="2">
    <source>
        <dbReference type="ARBA" id="ARBA00022692"/>
    </source>
</evidence>
<dbReference type="Pfam" id="PF00664">
    <property type="entry name" value="ABC_membrane"/>
    <property type="match status" value="2"/>
</dbReference>
<comment type="subcellular location">
    <subcellularLocation>
        <location evidence="1">Membrane</location>
        <topology evidence="1">Multi-pass membrane protein</topology>
    </subcellularLocation>
</comment>
<gene>
    <name evidence="8" type="ORF">PPNO1_LOCUS5605</name>
</gene>
<evidence type="ECO:0000256" key="3">
    <source>
        <dbReference type="ARBA" id="ARBA00022989"/>
    </source>
</evidence>
<feature type="compositionally biased region" description="Basic and acidic residues" evidence="5">
    <location>
        <begin position="8"/>
        <end position="20"/>
    </location>
</feature>
<dbReference type="Pfam" id="PF00005">
    <property type="entry name" value="ABC_tran"/>
    <property type="match status" value="1"/>
</dbReference>
<dbReference type="GO" id="GO:0005524">
    <property type="term" value="F:ATP binding"/>
    <property type="evidence" value="ECO:0007669"/>
    <property type="project" value="InterPro"/>
</dbReference>
<evidence type="ECO:0000259" key="7">
    <source>
        <dbReference type="PROSITE" id="PS50929"/>
    </source>
</evidence>